<keyword evidence="2" id="KW-1185">Reference proteome</keyword>
<dbReference type="Proteomes" id="UP001055247">
    <property type="component" value="Unassembled WGS sequence"/>
</dbReference>
<sequence>MTHGTVRAGKVSAEGGARTLTVSYGKDGGAKTIVVPSDAPIVAFEPAGKQGLVPGAKVFAVVAKDGGKTDGKLVAVGRDGLTPPM</sequence>
<evidence type="ECO:0000313" key="1">
    <source>
        <dbReference type="EMBL" id="GJD89475.1"/>
    </source>
</evidence>
<dbReference type="RefSeq" id="WP_238230291.1">
    <property type="nucleotide sequence ID" value="NZ_BPQO01000012.1"/>
</dbReference>
<organism evidence="1 2">
    <name type="scientific">Methylobacterium hispanicum</name>
    <dbReference type="NCBI Taxonomy" id="270350"/>
    <lineage>
        <taxon>Bacteria</taxon>
        <taxon>Pseudomonadati</taxon>
        <taxon>Pseudomonadota</taxon>
        <taxon>Alphaproteobacteria</taxon>
        <taxon>Hyphomicrobiales</taxon>
        <taxon>Methylobacteriaceae</taxon>
        <taxon>Methylobacterium</taxon>
    </lineage>
</organism>
<reference evidence="1" key="2">
    <citation type="submission" date="2021-08" db="EMBL/GenBank/DDBJ databases">
        <authorList>
            <person name="Tani A."/>
            <person name="Ola A."/>
            <person name="Ogura Y."/>
            <person name="Katsura K."/>
            <person name="Hayashi T."/>
        </authorList>
    </citation>
    <scope>NUCLEOTIDE SEQUENCE</scope>
    <source>
        <strain evidence="1">DSM 16372</strain>
    </source>
</reference>
<dbReference type="EMBL" id="BPQO01000012">
    <property type="protein sequence ID" value="GJD89475.1"/>
    <property type="molecule type" value="Genomic_DNA"/>
</dbReference>
<accession>A0AAV4ZPH6</accession>
<proteinExistence type="predicted"/>
<protein>
    <recommendedName>
        <fullName evidence="3">DUF5666 domain-containing protein</fullName>
    </recommendedName>
</protein>
<dbReference type="AlphaFoldDB" id="A0AAV4ZPH6"/>
<evidence type="ECO:0000313" key="2">
    <source>
        <dbReference type="Proteomes" id="UP001055247"/>
    </source>
</evidence>
<comment type="caution">
    <text evidence="1">The sequence shown here is derived from an EMBL/GenBank/DDBJ whole genome shotgun (WGS) entry which is preliminary data.</text>
</comment>
<name>A0AAV4ZPH6_9HYPH</name>
<gene>
    <name evidence="1" type="ORF">BHAOGJBA_3002</name>
</gene>
<evidence type="ECO:0008006" key="3">
    <source>
        <dbReference type="Google" id="ProtNLM"/>
    </source>
</evidence>
<reference evidence="1" key="1">
    <citation type="journal article" date="2016" name="Front. Microbiol.">
        <title>Genome Sequence of the Piezophilic, Mesophilic Sulfate-Reducing Bacterium Desulfovibrio indicus J2T.</title>
        <authorList>
            <person name="Cao J."/>
            <person name="Maignien L."/>
            <person name="Shao Z."/>
            <person name="Alain K."/>
            <person name="Jebbar M."/>
        </authorList>
    </citation>
    <scope>NUCLEOTIDE SEQUENCE</scope>
    <source>
        <strain evidence="1">DSM 16372</strain>
    </source>
</reference>